<feature type="compositionally biased region" description="Low complexity" evidence="1">
    <location>
        <begin position="289"/>
        <end position="301"/>
    </location>
</feature>
<feature type="region of interest" description="Disordered" evidence="1">
    <location>
        <begin position="643"/>
        <end position="663"/>
    </location>
</feature>
<feature type="compositionally biased region" description="Polar residues" evidence="1">
    <location>
        <begin position="374"/>
        <end position="386"/>
    </location>
</feature>
<dbReference type="STRING" id="183478.A0A364N0R7"/>
<feature type="region of interest" description="Disordered" evidence="1">
    <location>
        <begin position="241"/>
        <end position="438"/>
    </location>
</feature>
<feature type="compositionally biased region" description="Polar residues" evidence="1">
    <location>
        <begin position="339"/>
        <end position="348"/>
    </location>
</feature>
<accession>A0A364N0R7</accession>
<feature type="compositionally biased region" description="Polar residues" evidence="1">
    <location>
        <begin position="56"/>
        <end position="71"/>
    </location>
</feature>
<dbReference type="AlphaFoldDB" id="A0A364N0R7"/>
<feature type="compositionally biased region" description="Basic and acidic residues" evidence="1">
    <location>
        <begin position="512"/>
        <end position="532"/>
    </location>
</feature>
<comment type="caution">
    <text evidence="2">The sequence shown here is derived from an EMBL/GenBank/DDBJ whole genome shotgun (WGS) entry which is preliminary data.</text>
</comment>
<feature type="compositionally biased region" description="Basic and acidic residues" evidence="1">
    <location>
        <begin position="306"/>
        <end position="321"/>
    </location>
</feature>
<gene>
    <name evidence="2" type="ORF">DDE83_005777</name>
</gene>
<keyword evidence="3" id="KW-1185">Reference proteome</keyword>
<feature type="compositionally biased region" description="Basic and acidic residues" evidence="1">
    <location>
        <begin position="916"/>
        <end position="935"/>
    </location>
</feature>
<reference evidence="3" key="1">
    <citation type="submission" date="2018-05" db="EMBL/GenBank/DDBJ databases">
        <title>Draft genome sequence of Stemphylium lycopersici strain CIDEFI 213.</title>
        <authorList>
            <person name="Medina R."/>
            <person name="Franco M.E.E."/>
            <person name="Lucentini C.G."/>
            <person name="Saparrat M.C.N."/>
            <person name="Balatti P.A."/>
        </authorList>
    </citation>
    <scope>NUCLEOTIDE SEQUENCE [LARGE SCALE GENOMIC DNA]</scope>
    <source>
        <strain evidence="3">CIDEFI 213</strain>
    </source>
</reference>
<feature type="compositionally biased region" description="Polar residues" evidence="1">
    <location>
        <begin position="247"/>
        <end position="259"/>
    </location>
</feature>
<feature type="region of interest" description="Disordered" evidence="1">
    <location>
        <begin position="838"/>
        <end position="962"/>
    </location>
</feature>
<feature type="compositionally biased region" description="Polar residues" evidence="1">
    <location>
        <begin position="741"/>
        <end position="778"/>
    </location>
</feature>
<feature type="region of interest" description="Disordered" evidence="1">
    <location>
        <begin position="570"/>
        <end position="623"/>
    </location>
</feature>
<feature type="region of interest" description="Disordered" evidence="1">
    <location>
        <begin position="497"/>
        <end position="532"/>
    </location>
</feature>
<organism evidence="2 3">
    <name type="scientific">Stemphylium lycopersici</name>
    <name type="common">Tomato gray leaf spot disease fungus</name>
    <name type="synonym">Thyrospora lycopersici</name>
    <dbReference type="NCBI Taxonomy" id="183478"/>
    <lineage>
        <taxon>Eukaryota</taxon>
        <taxon>Fungi</taxon>
        <taxon>Dikarya</taxon>
        <taxon>Ascomycota</taxon>
        <taxon>Pezizomycotina</taxon>
        <taxon>Dothideomycetes</taxon>
        <taxon>Pleosporomycetidae</taxon>
        <taxon>Pleosporales</taxon>
        <taxon>Pleosporineae</taxon>
        <taxon>Pleosporaceae</taxon>
        <taxon>Stemphylium</taxon>
    </lineage>
</organism>
<sequence>MEKIKNVLHGHKKDGDAAHDSHQPTADGQQHPIYDEMIGRGEGKNAPLGQPVYDIKTTSGAPYTELSQPSGSAGLHGQEPLGRSEHMGTDGPIGTTATTTTGRPEHSNPDVPIGTAIGRPEHVGTDGPIGTATERPLANTSAPLAGTQRPDAYPHGHNQEPSVASIKSGVIGFGDHQGHAAMPTNNAAERSLAQDQVVGGENLGAVGMTQDRDVQPVPIDQVYQPQTSAVGHQPTTAAPVYAHDQQPYESTLRQESYITDTDRSFPLAGGVVSKPHNSPVNGSYGREGLAGAAAAATAVGASHTMSRPEEREVQTQGRETRQATYGDVPLAGAAATATPIESSHTMSQPEDREIQNQGLETRQVTYGDVPPTIVSPTSTQTSTHVPSHQESEHHPGALAAATAAASNAASLPSTREKELETDNTGTALPTTEPVGSCERPINPRLESRHRHIPGEFIATPSDESKTFLSYESMVDPTTNHAGGNVPVQSPLATTTAASSEPLVDPAANPGSHELRHTGTLEEPRPKSAEGDHHARDAAIAGGLGAGASGLGAQAASMNRETRDVGENKFLHEESSPYSSKVLDPRVLGDKPKLQEQRFDPKVKSDHGSGSAVSGPPVSHEPRQVATTEAGYGAQDAVNAYGDHKMTQPSASMPGQRYDPTMSSARASNPVAARTEYDYNNPTTLGNVNRTDPDDHINRNAAFGGAGLAGAAALGAGAYTREPHAHDQQQLPLRQKQEVVPPTQTGTILQPVHPTQNATHTSYPLQDTSTHTSYPSQGTIAPHNTHIQDPVREDHDARNAAVLGGTVGAAGVGGAAYIDNRHQNELEAEDRLKKIAVEREKEQRHHEKDFEKENETEEKKKHRLLGFLHRDKSKKERSSASPESSPRQSRDYSPRHSKDYSDEPDSPRWKGKHRLHKDPPKGHPAREALEQPHESDPLAPGKRQHMGTDGLIGDPDAISGDRETRKGVYGAHPITDLDHNPTVIEPHTGLPMNTERFGTGAGGIEGNPAIHGQHSHSGPMAGQTGADWEAIRKADTPY</sequence>
<feature type="compositionally biased region" description="Polar residues" evidence="1">
    <location>
        <begin position="677"/>
        <end position="689"/>
    </location>
</feature>
<protein>
    <submittedName>
        <fullName evidence="2">Dehydrin-like protein 3</fullName>
    </submittedName>
</protein>
<feature type="region of interest" description="Disordered" evidence="1">
    <location>
        <begin position="676"/>
        <end position="698"/>
    </location>
</feature>
<evidence type="ECO:0000256" key="1">
    <source>
        <dbReference type="SAM" id="MobiDB-lite"/>
    </source>
</evidence>
<evidence type="ECO:0000313" key="3">
    <source>
        <dbReference type="Proteomes" id="UP000249619"/>
    </source>
</evidence>
<feature type="compositionally biased region" description="Basic and acidic residues" evidence="1">
    <location>
        <begin position="867"/>
        <end position="877"/>
    </location>
</feature>
<feature type="compositionally biased region" description="Low complexity" evidence="1">
    <location>
        <begin position="89"/>
        <end position="102"/>
    </location>
</feature>
<feature type="region of interest" description="Disordered" evidence="1">
    <location>
        <begin position="737"/>
        <end position="778"/>
    </location>
</feature>
<feature type="region of interest" description="Disordered" evidence="1">
    <location>
        <begin position="990"/>
        <end position="1023"/>
    </location>
</feature>
<feature type="region of interest" description="Disordered" evidence="1">
    <location>
        <begin position="1"/>
        <end position="162"/>
    </location>
</feature>
<dbReference type="Proteomes" id="UP000249619">
    <property type="component" value="Unassembled WGS sequence"/>
</dbReference>
<feature type="compositionally biased region" description="Basic residues" evidence="1">
    <location>
        <begin position="1"/>
        <end position="12"/>
    </location>
</feature>
<proteinExistence type="predicted"/>
<feature type="compositionally biased region" description="Basic and acidic residues" evidence="1">
    <location>
        <begin position="582"/>
        <end position="606"/>
    </location>
</feature>
<feature type="compositionally biased region" description="Basic and acidic residues" evidence="1">
    <location>
        <begin position="13"/>
        <end position="22"/>
    </location>
</feature>
<dbReference type="EMBL" id="QGDH01000081">
    <property type="protein sequence ID" value="RAR08940.1"/>
    <property type="molecule type" value="Genomic_DNA"/>
</dbReference>
<name>A0A364N0R7_STELY</name>
<feature type="compositionally biased region" description="Basic and acidic residues" evidence="1">
    <location>
        <begin position="838"/>
        <end position="858"/>
    </location>
</feature>
<feature type="compositionally biased region" description="Low complexity" evidence="1">
    <location>
        <begin position="607"/>
        <end position="617"/>
    </location>
</feature>
<feature type="compositionally biased region" description="Basic and acidic residues" evidence="1">
    <location>
        <begin position="887"/>
        <end position="907"/>
    </location>
</feature>
<feature type="compositionally biased region" description="Polar residues" evidence="1">
    <location>
        <begin position="355"/>
        <end position="364"/>
    </location>
</feature>
<evidence type="ECO:0000313" key="2">
    <source>
        <dbReference type="EMBL" id="RAR08940.1"/>
    </source>
</evidence>
<feature type="compositionally biased region" description="Basic and acidic residues" evidence="1">
    <location>
        <begin position="33"/>
        <end position="43"/>
    </location>
</feature>
<feature type="compositionally biased region" description="Low complexity" evidence="1">
    <location>
        <begin position="397"/>
        <end position="411"/>
    </location>
</feature>